<dbReference type="RefSeq" id="WP_073187182.1">
    <property type="nucleotide sequence ID" value="NZ_FQZG01000027.1"/>
</dbReference>
<evidence type="ECO:0000256" key="1">
    <source>
        <dbReference type="ARBA" id="ARBA00022801"/>
    </source>
</evidence>
<accession>A0A1M6GMT6</accession>
<dbReference type="GO" id="GO:0016787">
    <property type="term" value="F:hydrolase activity"/>
    <property type="evidence" value="ECO:0007669"/>
    <property type="project" value="UniProtKB-KW"/>
</dbReference>
<keyword evidence="4" id="KW-1185">Reference proteome</keyword>
<organism evidence="3 4">
    <name type="scientific">Tessaracoccus bendigoensis DSM 12906</name>
    <dbReference type="NCBI Taxonomy" id="1123357"/>
    <lineage>
        <taxon>Bacteria</taxon>
        <taxon>Bacillati</taxon>
        <taxon>Actinomycetota</taxon>
        <taxon>Actinomycetes</taxon>
        <taxon>Propionibacteriales</taxon>
        <taxon>Propionibacteriaceae</taxon>
        <taxon>Tessaracoccus</taxon>
    </lineage>
</organism>
<dbReference type="PANTHER" id="PTHR48081">
    <property type="entry name" value="AB HYDROLASE SUPERFAMILY PROTEIN C4A8.06C"/>
    <property type="match status" value="1"/>
</dbReference>
<dbReference type="PANTHER" id="PTHR48081:SF6">
    <property type="entry name" value="PEPTIDASE S9 PROLYL OLIGOPEPTIDASE CATALYTIC DOMAIN-CONTAINING PROTEIN"/>
    <property type="match status" value="1"/>
</dbReference>
<proteinExistence type="predicted"/>
<gene>
    <name evidence="3" type="ORF">SAMN02745244_01744</name>
</gene>
<sequence>MRNFTVDLNPHRSVTLEATVFDRPLDSEQPTPLEHPRPAVIICPGGGYEFLSQRESDPVVASFLAAGFNTYLLRYSIGEHALGPNPAVDAARAVRWVRAHADEHGVDPTRVALLGFSAGGHVAGMLGTHWDDADLVAAERAEYEALVAEGVAANSGLLDFDSRPDAIVACYAVFSMDWVDRRSRPGLTFGDCIEAVSQATPPTFLWTTNEDATVPPTQSLRFATALAREGVEFEYHHFDRGAHGLSTATPLANADRAALPENAHAWLALCLAWLRATWVSR</sequence>
<dbReference type="InterPro" id="IPR029058">
    <property type="entry name" value="AB_hydrolase_fold"/>
</dbReference>
<name>A0A1M6GMT6_9ACTN</name>
<keyword evidence="1" id="KW-0378">Hydrolase</keyword>
<evidence type="ECO:0000259" key="2">
    <source>
        <dbReference type="Pfam" id="PF20434"/>
    </source>
</evidence>
<dbReference type="Pfam" id="PF20434">
    <property type="entry name" value="BD-FAE"/>
    <property type="match status" value="1"/>
</dbReference>
<dbReference type="Gene3D" id="3.40.50.1820">
    <property type="entry name" value="alpha/beta hydrolase"/>
    <property type="match status" value="1"/>
</dbReference>
<protein>
    <submittedName>
        <fullName evidence="3">Acetyl esterase/lipase</fullName>
    </submittedName>
</protein>
<dbReference type="STRING" id="1123357.SAMN02745244_01744"/>
<dbReference type="EMBL" id="FQZG01000027">
    <property type="protein sequence ID" value="SHJ11186.1"/>
    <property type="molecule type" value="Genomic_DNA"/>
</dbReference>
<dbReference type="OrthoDB" id="9794725at2"/>
<dbReference type="InterPro" id="IPR049492">
    <property type="entry name" value="BD-FAE-like_dom"/>
</dbReference>
<dbReference type="InterPro" id="IPR050300">
    <property type="entry name" value="GDXG_lipolytic_enzyme"/>
</dbReference>
<dbReference type="Proteomes" id="UP000184512">
    <property type="component" value="Unassembled WGS sequence"/>
</dbReference>
<dbReference type="SUPFAM" id="SSF53474">
    <property type="entry name" value="alpha/beta-Hydrolases"/>
    <property type="match status" value="1"/>
</dbReference>
<feature type="domain" description="BD-FAE-like" evidence="2">
    <location>
        <begin position="29"/>
        <end position="226"/>
    </location>
</feature>
<evidence type="ECO:0000313" key="3">
    <source>
        <dbReference type="EMBL" id="SHJ11186.1"/>
    </source>
</evidence>
<evidence type="ECO:0000313" key="4">
    <source>
        <dbReference type="Proteomes" id="UP000184512"/>
    </source>
</evidence>
<dbReference type="AlphaFoldDB" id="A0A1M6GMT6"/>
<reference evidence="3 4" key="1">
    <citation type="submission" date="2016-11" db="EMBL/GenBank/DDBJ databases">
        <authorList>
            <person name="Jaros S."/>
            <person name="Januszkiewicz K."/>
            <person name="Wedrychowicz H."/>
        </authorList>
    </citation>
    <scope>NUCLEOTIDE SEQUENCE [LARGE SCALE GENOMIC DNA]</scope>
    <source>
        <strain evidence="3 4">DSM 12906</strain>
    </source>
</reference>